<evidence type="ECO:0000313" key="2">
    <source>
        <dbReference type="WBParaSite" id="L893_g23826.t1"/>
    </source>
</evidence>
<proteinExistence type="predicted"/>
<protein>
    <submittedName>
        <fullName evidence="2">F-box domain-containing protein</fullName>
    </submittedName>
</protein>
<keyword evidence="1" id="KW-1185">Reference proteome</keyword>
<accession>A0A1I7Z7Z2</accession>
<reference evidence="2" key="1">
    <citation type="submission" date="2016-11" db="UniProtKB">
        <authorList>
            <consortium name="WormBaseParasite"/>
        </authorList>
    </citation>
    <scope>IDENTIFICATION</scope>
</reference>
<evidence type="ECO:0000313" key="1">
    <source>
        <dbReference type="Proteomes" id="UP000095287"/>
    </source>
</evidence>
<dbReference type="AlphaFoldDB" id="A0A1I7Z7Z2"/>
<name>A0A1I7Z7Z2_9BILA</name>
<dbReference type="WBParaSite" id="L893_g23826.t1">
    <property type="protein sequence ID" value="L893_g23826.t1"/>
    <property type="gene ID" value="L893_g23826"/>
</dbReference>
<organism evidence="1 2">
    <name type="scientific">Steinernema glaseri</name>
    <dbReference type="NCBI Taxonomy" id="37863"/>
    <lineage>
        <taxon>Eukaryota</taxon>
        <taxon>Metazoa</taxon>
        <taxon>Ecdysozoa</taxon>
        <taxon>Nematoda</taxon>
        <taxon>Chromadorea</taxon>
        <taxon>Rhabditida</taxon>
        <taxon>Tylenchina</taxon>
        <taxon>Panagrolaimomorpha</taxon>
        <taxon>Strongyloidoidea</taxon>
        <taxon>Steinernematidae</taxon>
        <taxon>Steinernema</taxon>
    </lineage>
</organism>
<sequence length="393" mass="45829">MNTVPLSFVEEILWRARSLEMSRRLKELSGLFGNRAWNHFHHSHDKYIEIVEGAVREKCCVPNSDRVLSDVDPFYMKSIVVGLRANNNSVPEIDKATFQRVLKTGNRQAVIELQVRTSLIDQKWLEFVGSWKGLRVLEIVQSTFTQIDVEGPLFKLFSKLVDKKQLVKCKYQQGAFFPTKVVDKVLELLSQEQFYEFVLTNDGLLQHILEFWSRSTSSGGPKHVHFKYRCAWNRREISSFLLLKSVSCSLQEEPAMVKQLFGWNDDFCPEIVLEIVQSTFTQVNVEGPLFKLFSKLVDKKQLVKCRFQEGFFFPKKVVDKVLELLSQEQFCEFVLTNDGLMVDILEYWSRSACNGGPKHVHFKYRLEEEPAMVKQLFGWKDAFRPEIYKINKM</sequence>
<dbReference type="Proteomes" id="UP000095287">
    <property type="component" value="Unplaced"/>
</dbReference>